<dbReference type="EC" id="2.4.-.-" evidence="3"/>
<dbReference type="PANTHER" id="PTHR30160:SF1">
    <property type="entry name" value="LIPOPOLYSACCHARIDE 1,2-N-ACETYLGLUCOSAMINETRANSFERASE-RELATED"/>
    <property type="match status" value="1"/>
</dbReference>
<dbReference type="PANTHER" id="PTHR30160">
    <property type="entry name" value="TETRAACYLDISACCHARIDE 4'-KINASE-RELATED"/>
    <property type="match status" value="1"/>
</dbReference>
<comment type="caution">
    <text evidence="3">The sequence shown here is derived from an EMBL/GenBank/DDBJ whole genome shotgun (WGS) entry which is preliminary data.</text>
</comment>
<gene>
    <name evidence="3" type="primary">rfaF</name>
    <name evidence="3" type="ORF">HMPREF0908_0260</name>
</gene>
<dbReference type="GO" id="GO:0005829">
    <property type="term" value="C:cytosol"/>
    <property type="evidence" value="ECO:0007669"/>
    <property type="project" value="TreeGrafter"/>
</dbReference>
<dbReference type="InterPro" id="IPR002201">
    <property type="entry name" value="Glyco_trans_9"/>
</dbReference>
<dbReference type="STRING" id="638302.HMPREF0908_0260"/>
<organism evidence="3 4">
    <name type="scientific">Selenomonas flueggei ATCC 43531</name>
    <dbReference type="NCBI Taxonomy" id="638302"/>
    <lineage>
        <taxon>Bacteria</taxon>
        <taxon>Bacillati</taxon>
        <taxon>Bacillota</taxon>
        <taxon>Negativicutes</taxon>
        <taxon>Selenomonadales</taxon>
        <taxon>Selenomonadaceae</taxon>
        <taxon>Selenomonas</taxon>
    </lineage>
</organism>
<name>C4V166_9FIRM</name>
<evidence type="ECO:0000256" key="2">
    <source>
        <dbReference type="ARBA" id="ARBA00022679"/>
    </source>
</evidence>
<dbReference type="GO" id="GO:0009244">
    <property type="term" value="P:lipopolysaccharide core region biosynthetic process"/>
    <property type="evidence" value="ECO:0007669"/>
    <property type="project" value="TreeGrafter"/>
</dbReference>
<keyword evidence="4" id="KW-1185">Reference proteome</keyword>
<evidence type="ECO:0000256" key="1">
    <source>
        <dbReference type="ARBA" id="ARBA00022676"/>
    </source>
</evidence>
<dbReference type="HOGENOM" id="CLU_038371_0_0_9"/>
<accession>C4V166</accession>
<dbReference type="eggNOG" id="COG0859">
    <property type="taxonomic scope" value="Bacteria"/>
</dbReference>
<dbReference type="InterPro" id="IPR051199">
    <property type="entry name" value="LPS_LOS_Heptosyltrfase"/>
</dbReference>
<dbReference type="Gene3D" id="3.40.50.2000">
    <property type="entry name" value="Glycogen Phosphorylase B"/>
    <property type="match status" value="2"/>
</dbReference>
<dbReference type="CDD" id="cd03789">
    <property type="entry name" value="GT9_LPS_heptosyltransferase"/>
    <property type="match status" value="1"/>
</dbReference>
<evidence type="ECO:0000313" key="4">
    <source>
        <dbReference type="Proteomes" id="UP000005309"/>
    </source>
</evidence>
<sequence length="357" mass="38860">MKGGQFMKNILVVKLSAIGDVIHALPVSYAVKETYPDVHLTWVVEPPAYPLLEGNPCIDDIILFDKAKFRSVGGFFREYPPLRRRLRARRYDVSLDLQGLFKSAAIVYTAGAAERVGTANMREGADHVSRPVRGAHAHGHIVERYLDVARAIGCRVDAVRFPIAVSDRDRMAAETLLRREGVPDERTFVAFAVGANWPNKRWPAESFAALGDRLYGQHIVPVLVGGGHLDETIAADIMAAAEIPPVNLVGRTNLKQLAQIFTHAALVLGGDTGPVHLAAGLGRPTVMLMGPTDANRNGPYGQKGNAIEADRSCRGCWKRACPKGLDCLAAITVDEAAERIGAALRHAKQPHREEHLV</sequence>
<proteinExistence type="predicted"/>
<dbReference type="GO" id="GO:0008713">
    <property type="term" value="F:ADP-heptose-lipopolysaccharide heptosyltransferase activity"/>
    <property type="evidence" value="ECO:0007669"/>
    <property type="project" value="TreeGrafter"/>
</dbReference>
<dbReference type="EMBL" id="ACLA01000004">
    <property type="protein sequence ID" value="EEQ49402.1"/>
    <property type="molecule type" value="Genomic_DNA"/>
</dbReference>
<dbReference type="SUPFAM" id="SSF53756">
    <property type="entry name" value="UDP-Glycosyltransferase/glycogen phosphorylase"/>
    <property type="match status" value="1"/>
</dbReference>
<dbReference type="Proteomes" id="UP000005309">
    <property type="component" value="Unassembled WGS sequence"/>
</dbReference>
<evidence type="ECO:0000313" key="3">
    <source>
        <dbReference type="EMBL" id="EEQ49402.1"/>
    </source>
</evidence>
<keyword evidence="1 3" id="KW-0328">Glycosyltransferase</keyword>
<dbReference type="AlphaFoldDB" id="C4V166"/>
<keyword evidence="2 3" id="KW-0808">Transferase</keyword>
<dbReference type="Pfam" id="PF01075">
    <property type="entry name" value="Glyco_transf_9"/>
    <property type="match status" value="1"/>
</dbReference>
<reference evidence="3 4" key="1">
    <citation type="submission" date="2009-04" db="EMBL/GenBank/DDBJ databases">
        <authorList>
            <person name="Qin X."/>
            <person name="Bachman B."/>
            <person name="Battles P."/>
            <person name="Bell A."/>
            <person name="Bess C."/>
            <person name="Bickham C."/>
            <person name="Chaboub L."/>
            <person name="Chen D."/>
            <person name="Coyle M."/>
            <person name="Deiros D.R."/>
            <person name="Dinh H."/>
            <person name="Forbes L."/>
            <person name="Fowler G."/>
            <person name="Francisco L."/>
            <person name="Fu Q."/>
            <person name="Gubbala S."/>
            <person name="Hale W."/>
            <person name="Han Y."/>
            <person name="Hemphill L."/>
            <person name="Highlander S.K."/>
            <person name="Hirani K."/>
            <person name="Hogues M."/>
            <person name="Jackson L."/>
            <person name="Jakkamsetti A."/>
            <person name="Javaid M."/>
            <person name="Jiang H."/>
            <person name="Korchina V."/>
            <person name="Kovar C."/>
            <person name="Lara F."/>
            <person name="Lee S."/>
            <person name="Mata R."/>
            <person name="Mathew T."/>
            <person name="Moen C."/>
            <person name="Morales K."/>
            <person name="Munidasa M."/>
            <person name="Nazareth L."/>
            <person name="Ngo R."/>
            <person name="Nguyen L."/>
            <person name="Okwuonu G."/>
            <person name="Ongeri F."/>
            <person name="Patil S."/>
            <person name="Petrosino J."/>
            <person name="Pham C."/>
            <person name="Pham P."/>
            <person name="Pu L.-L."/>
            <person name="Puazo M."/>
            <person name="Raj R."/>
            <person name="Reid J."/>
            <person name="Rouhana J."/>
            <person name="Saada N."/>
            <person name="Shang Y."/>
            <person name="Simmons D."/>
            <person name="Thornton R."/>
            <person name="Warren J."/>
            <person name="Weissenberger G."/>
            <person name="Zhang J."/>
            <person name="Zhang L."/>
            <person name="Zhou C."/>
            <person name="Zhu D."/>
            <person name="Muzny D."/>
            <person name="Worley K."/>
            <person name="Gibbs R."/>
        </authorList>
    </citation>
    <scope>NUCLEOTIDE SEQUENCE [LARGE SCALE GENOMIC DNA]</scope>
    <source>
        <strain evidence="3 4">ATCC 43531</strain>
    </source>
</reference>
<protein>
    <submittedName>
        <fullName evidence="3">Lipopolysaccharide heptosyltransferase II</fullName>
        <ecNumber evidence="3">2.4.-.-</ecNumber>
    </submittedName>
</protein>